<dbReference type="PANTHER" id="PTHR33258">
    <property type="entry name" value="TRANSPOSASE INSL FOR INSERTION SEQUENCE ELEMENT IS186A-RELATED"/>
    <property type="match status" value="1"/>
</dbReference>
<gene>
    <name evidence="1" type="ORF">Pla52n_18150</name>
</gene>
<sequence length="132" mass="14375">MDRGYATFALFNSIVQSQTSCVCRLRDSTVCQVAQERTLSAAAIKADVLCDQVVLLGKTSKIGGKLNHAIRLIQMRCTPHHNRTGGKTIGSTDPNSDGVFQIAMNLLVVPAEIIALICSRRWIIGVFNLAYP</sequence>
<name>A0A5C6B1A4_9BACT</name>
<dbReference type="Proteomes" id="UP000320176">
    <property type="component" value="Unassembled WGS sequence"/>
</dbReference>
<dbReference type="EMBL" id="SJPN01000002">
    <property type="protein sequence ID" value="TWU06095.1"/>
    <property type="molecule type" value="Genomic_DNA"/>
</dbReference>
<accession>A0A5C6B1A4</accession>
<proteinExistence type="predicted"/>
<dbReference type="SUPFAM" id="SSF53098">
    <property type="entry name" value="Ribonuclease H-like"/>
    <property type="match status" value="1"/>
</dbReference>
<organism evidence="1 2">
    <name type="scientific">Stieleria varia</name>
    <dbReference type="NCBI Taxonomy" id="2528005"/>
    <lineage>
        <taxon>Bacteria</taxon>
        <taxon>Pseudomonadati</taxon>
        <taxon>Planctomycetota</taxon>
        <taxon>Planctomycetia</taxon>
        <taxon>Pirellulales</taxon>
        <taxon>Pirellulaceae</taxon>
        <taxon>Stieleria</taxon>
    </lineage>
</organism>
<evidence type="ECO:0000313" key="2">
    <source>
        <dbReference type="Proteomes" id="UP000320176"/>
    </source>
</evidence>
<dbReference type="InterPro" id="IPR012337">
    <property type="entry name" value="RNaseH-like_sf"/>
</dbReference>
<dbReference type="PANTHER" id="PTHR33258:SF1">
    <property type="entry name" value="TRANSPOSASE INSL FOR INSERTION SEQUENCE ELEMENT IS186A-RELATED"/>
    <property type="match status" value="1"/>
</dbReference>
<reference evidence="1 2" key="1">
    <citation type="submission" date="2019-02" db="EMBL/GenBank/DDBJ databases">
        <title>Deep-cultivation of Planctomycetes and their phenomic and genomic characterization uncovers novel biology.</title>
        <authorList>
            <person name="Wiegand S."/>
            <person name="Jogler M."/>
            <person name="Boedeker C."/>
            <person name="Pinto D."/>
            <person name="Vollmers J."/>
            <person name="Rivas-Marin E."/>
            <person name="Kohn T."/>
            <person name="Peeters S.H."/>
            <person name="Heuer A."/>
            <person name="Rast P."/>
            <person name="Oberbeckmann S."/>
            <person name="Bunk B."/>
            <person name="Jeske O."/>
            <person name="Meyerdierks A."/>
            <person name="Storesund J.E."/>
            <person name="Kallscheuer N."/>
            <person name="Luecker S."/>
            <person name="Lage O.M."/>
            <person name="Pohl T."/>
            <person name="Merkel B.J."/>
            <person name="Hornburger P."/>
            <person name="Mueller R.-W."/>
            <person name="Bruemmer F."/>
            <person name="Labrenz M."/>
            <person name="Spormann A.M."/>
            <person name="Op Den Camp H."/>
            <person name="Overmann J."/>
            <person name="Amann R."/>
            <person name="Jetten M.S.M."/>
            <person name="Mascher T."/>
            <person name="Medema M.H."/>
            <person name="Devos D.P."/>
            <person name="Kaster A.-K."/>
            <person name="Ovreas L."/>
            <person name="Rohde M."/>
            <person name="Galperin M.Y."/>
            <person name="Jogler C."/>
        </authorList>
    </citation>
    <scope>NUCLEOTIDE SEQUENCE [LARGE SCALE GENOMIC DNA]</scope>
    <source>
        <strain evidence="1 2">Pla52n</strain>
    </source>
</reference>
<protein>
    <recommendedName>
        <fullName evidence="3">Transposase DDE domain protein</fullName>
    </recommendedName>
</protein>
<comment type="caution">
    <text evidence="1">The sequence shown here is derived from an EMBL/GenBank/DDBJ whole genome shotgun (WGS) entry which is preliminary data.</text>
</comment>
<dbReference type="AlphaFoldDB" id="A0A5C6B1A4"/>
<keyword evidence="2" id="KW-1185">Reference proteome</keyword>
<evidence type="ECO:0000313" key="1">
    <source>
        <dbReference type="EMBL" id="TWU06095.1"/>
    </source>
</evidence>
<evidence type="ECO:0008006" key="3">
    <source>
        <dbReference type="Google" id="ProtNLM"/>
    </source>
</evidence>